<dbReference type="SUPFAM" id="SSF52980">
    <property type="entry name" value="Restriction endonuclease-like"/>
    <property type="match status" value="1"/>
</dbReference>
<dbReference type="PANTHER" id="PTHR46609">
    <property type="entry name" value="EXONUCLEASE, PHAGE-TYPE/RECB, C-TERMINAL DOMAIN-CONTAINING PROTEIN"/>
    <property type="match status" value="1"/>
</dbReference>
<sequence length="377" mass="43157">MKKQVLYKVQFEICCQNQRITKSRCECVAGAGNSSACKHCAALMCCVEDFVTTGTVTQDLGCTNTLQAWHRPPKHAPKRSINEPISLMLRKRQKTKETHYNRTKSTSATTDFVNRSLNSGLNLSIHTSRKANIHGLANDHFYLRKSLFETTVEDINYVDENKASQLEQNTMGQNGNKSWFEARRSRITASNIKGICTAIRTSCTQNKACSVTPARYNFEAKDLSKIPAIAWGKSREKEAFQLFQAQNLSSKTFRECGLFIDLSRHYLAASPDGICCCRAEIIEIKCPYKIRFQEPTKADYLNDSGHLIRSHQYYYQVQFQLHVTRAKKCHFVVYTTKGIHVTTIPYDMNFINSILPSLDKFYKEVFCEEYCKKFGFN</sequence>
<dbReference type="InterPro" id="IPR011604">
    <property type="entry name" value="PDDEXK-like_dom_sf"/>
</dbReference>
<reference evidence="1" key="2">
    <citation type="submission" date="2020-05" db="UniProtKB">
        <authorList>
            <consortium name="EnsemblMetazoa"/>
        </authorList>
    </citation>
    <scope>IDENTIFICATION</scope>
    <source>
        <strain evidence="1">LVP_AGWG</strain>
    </source>
</reference>
<organism evidence="1 2">
    <name type="scientific">Aedes aegypti</name>
    <name type="common">Yellowfever mosquito</name>
    <name type="synonym">Culex aegypti</name>
    <dbReference type="NCBI Taxonomy" id="7159"/>
    <lineage>
        <taxon>Eukaryota</taxon>
        <taxon>Metazoa</taxon>
        <taxon>Ecdysozoa</taxon>
        <taxon>Arthropoda</taxon>
        <taxon>Hexapoda</taxon>
        <taxon>Insecta</taxon>
        <taxon>Pterygota</taxon>
        <taxon>Neoptera</taxon>
        <taxon>Endopterygota</taxon>
        <taxon>Diptera</taxon>
        <taxon>Nematocera</taxon>
        <taxon>Culicoidea</taxon>
        <taxon>Culicidae</taxon>
        <taxon>Culicinae</taxon>
        <taxon>Aedini</taxon>
        <taxon>Aedes</taxon>
        <taxon>Stegomyia</taxon>
    </lineage>
</organism>
<proteinExistence type="predicted"/>
<dbReference type="Pfam" id="PF09588">
    <property type="entry name" value="YqaJ"/>
    <property type="match status" value="1"/>
</dbReference>
<reference evidence="1 2" key="1">
    <citation type="submission" date="2017-06" db="EMBL/GenBank/DDBJ databases">
        <title>Aedes aegypti genome working group (AGWG) sequencing and assembly.</title>
        <authorList>
            <consortium name="Aedes aegypti Genome Working Group (AGWG)"/>
            <person name="Matthews B.J."/>
        </authorList>
    </citation>
    <scope>NUCLEOTIDE SEQUENCE [LARGE SCALE GENOMIC DNA]</scope>
    <source>
        <strain evidence="1 2">LVP_AGWG</strain>
    </source>
</reference>
<evidence type="ECO:0000313" key="2">
    <source>
        <dbReference type="Proteomes" id="UP000008820"/>
    </source>
</evidence>
<dbReference type="OrthoDB" id="7791373at2759"/>
<dbReference type="InParanoid" id="A0A6I8T3E7"/>
<dbReference type="Gene3D" id="3.90.320.10">
    <property type="match status" value="1"/>
</dbReference>
<protein>
    <submittedName>
        <fullName evidence="1">Uncharacterized protein</fullName>
    </submittedName>
</protein>
<gene>
    <name evidence="1" type="primary">5578482</name>
</gene>
<dbReference type="PANTHER" id="PTHR46609:SF8">
    <property type="entry name" value="YQAJ VIRAL RECOMBINASE DOMAIN-CONTAINING PROTEIN"/>
    <property type="match status" value="1"/>
</dbReference>
<dbReference type="GO" id="GO:0008270">
    <property type="term" value="F:zinc ion binding"/>
    <property type="evidence" value="ECO:0007669"/>
    <property type="project" value="InterPro"/>
</dbReference>
<dbReference type="InterPro" id="IPR007527">
    <property type="entry name" value="Znf_SWIM"/>
</dbReference>
<keyword evidence="2" id="KW-1185">Reference proteome</keyword>
<dbReference type="CDD" id="cd22343">
    <property type="entry name" value="PDDEXK_lambda_exonuclease-like"/>
    <property type="match status" value="1"/>
</dbReference>
<dbReference type="PROSITE" id="PS50966">
    <property type="entry name" value="ZF_SWIM"/>
    <property type="match status" value="1"/>
</dbReference>
<accession>A0A6I8T3E7</accession>
<evidence type="ECO:0000313" key="1">
    <source>
        <dbReference type="EnsemblMetazoa" id="AAEL000521-PB"/>
    </source>
</evidence>
<dbReference type="AlphaFoldDB" id="A0A6I8T3E7"/>
<dbReference type="EnsemblMetazoa" id="AAEL000521-RB">
    <property type="protein sequence ID" value="AAEL000521-PB"/>
    <property type="gene ID" value="AAEL000521"/>
</dbReference>
<dbReference type="InterPro" id="IPR051703">
    <property type="entry name" value="NF-kappa-B_Signaling_Reg"/>
</dbReference>
<dbReference type="Proteomes" id="UP000008820">
    <property type="component" value="Chromosome 3"/>
</dbReference>
<dbReference type="InterPro" id="IPR019080">
    <property type="entry name" value="YqaJ_viral_recombinase"/>
</dbReference>
<dbReference type="InterPro" id="IPR011335">
    <property type="entry name" value="Restrct_endonuc-II-like"/>
</dbReference>
<name>A0A6I8T3E7_AEDAE</name>
<dbReference type="GO" id="GO:0006281">
    <property type="term" value="P:DNA repair"/>
    <property type="evidence" value="ECO:0007669"/>
    <property type="project" value="UniProtKB-ARBA"/>
</dbReference>